<comment type="caution">
    <text evidence="11">The sequence shown here is derived from an EMBL/GenBank/DDBJ whole genome shotgun (WGS) entry which is preliminary data.</text>
</comment>
<dbReference type="Pfam" id="PF00072">
    <property type="entry name" value="Response_reg"/>
    <property type="match status" value="1"/>
</dbReference>
<dbReference type="Proteomes" id="UP001589619">
    <property type="component" value="Unassembled WGS sequence"/>
</dbReference>
<dbReference type="RefSeq" id="WP_344917198.1">
    <property type="nucleotide sequence ID" value="NZ_BAAAYO010000021.1"/>
</dbReference>
<dbReference type="InterPro" id="IPR001789">
    <property type="entry name" value="Sig_transdc_resp-reg_receiver"/>
</dbReference>
<organism evidence="11 12">
    <name type="scientific">Paenibacillus hodogayensis</name>
    <dbReference type="NCBI Taxonomy" id="279208"/>
    <lineage>
        <taxon>Bacteria</taxon>
        <taxon>Bacillati</taxon>
        <taxon>Bacillota</taxon>
        <taxon>Bacilli</taxon>
        <taxon>Bacillales</taxon>
        <taxon>Paenibacillaceae</taxon>
        <taxon>Paenibacillus</taxon>
    </lineage>
</organism>
<keyword evidence="2" id="KW-0963">Cytoplasm</keyword>
<dbReference type="PANTHER" id="PTHR42713:SF3">
    <property type="entry name" value="TRANSCRIPTIONAL REGULATORY PROTEIN HPTR"/>
    <property type="match status" value="1"/>
</dbReference>
<evidence type="ECO:0000256" key="8">
    <source>
        <dbReference type="PROSITE-ProRule" id="PRU00169"/>
    </source>
</evidence>
<proteinExistence type="predicted"/>
<dbReference type="SMART" id="SM00448">
    <property type="entry name" value="REC"/>
    <property type="match status" value="1"/>
</dbReference>
<dbReference type="Gene3D" id="3.40.50.2300">
    <property type="match status" value="1"/>
</dbReference>
<dbReference type="Pfam" id="PF17853">
    <property type="entry name" value="GGDEF_2"/>
    <property type="match status" value="1"/>
</dbReference>
<feature type="domain" description="Response regulatory" evidence="10">
    <location>
        <begin position="2"/>
        <end position="119"/>
    </location>
</feature>
<dbReference type="InterPro" id="IPR051552">
    <property type="entry name" value="HptR"/>
</dbReference>
<evidence type="ECO:0000259" key="9">
    <source>
        <dbReference type="PROSITE" id="PS01124"/>
    </source>
</evidence>
<keyword evidence="3 8" id="KW-0597">Phosphoprotein</keyword>
<dbReference type="InterPro" id="IPR018060">
    <property type="entry name" value="HTH_AraC"/>
</dbReference>
<dbReference type="PROSITE" id="PS50110">
    <property type="entry name" value="RESPONSE_REGULATORY"/>
    <property type="match status" value="1"/>
</dbReference>
<dbReference type="SMART" id="SM00342">
    <property type="entry name" value="HTH_ARAC"/>
    <property type="match status" value="1"/>
</dbReference>
<evidence type="ECO:0000313" key="11">
    <source>
        <dbReference type="EMBL" id="MFB9751251.1"/>
    </source>
</evidence>
<evidence type="ECO:0000313" key="12">
    <source>
        <dbReference type="Proteomes" id="UP001589619"/>
    </source>
</evidence>
<evidence type="ECO:0000256" key="7">
    <source>
        <dbReference type="ARBA" id="ARBA00023163"/>
    </source>
</evidence>
<protein>
    <submittedName>
        <fullName evidence="11">Response regulator</fullName>
    </submittedName>
</protein>
<dbReference type="InterPro" id="IPR041522">
    <property type="entry name" value="CdaR_GGDEF"/>
</dbReference>
<dbReference type="InterPro" id="IPR009057">
    <property type="entry name" value="Homeodomain-like_sf"/>
</dbReference>
<keyword evidence="7" id="KW-0804">Transcription</keyword>
<evidence type="ECO:0000256" key="3">
    <source>
        <dbReference type="ARBA" id="ARBA00022553"/>
    </source>
</evidence>
<dbReference type="CDD" id="cd17536">
    <property type="entry name" value="REC_YesN-like"/>
    <property type="match status" value="1"/>
</dbReference>
<feature type="modified residue" description="4-aspartylphosphate" evidence="8">
    <location>
        <position position="54"/>
    </location>
</feature>
<evidence type="ECO:0000256" key="1">
    <source>
        <dbReference type="ARBA" id="ARBA00004496"/>
    </source>
</evidence>
<keyword evidence="6" id="KW-0238">DNA-binding</keyword>
<evidence type="ECO:0000256" key="5">
    <source>
        <dbReference type="ARBA" id="ARBA00023015"/>
    </source>
</evidence>
<sequence>MKLLIVEDEKKLRNSLANNIQWEQHGIEIVGMAANGREALQWIESRRPELLLLDIQMPKMNGLQLAEATRALDPTIRCVVLSGHDSFAYAQQAMTLGISHYLLKPAGEAEILSAVLSAADHVRKELEQKHGLARLRERWSQNLPYLQEMLLQNWISGTWDEAELAERGRELQIEWPVGSLLAVAVVDMDEWDEGASSLQGSYPMLQFSLADIARETLAGVSWRVFRDREGATVAVFAAPPETGANALLLHVHTAAVKFIGTVRECLKVTASAGISGVADRPVHLPDLYRQARRSLGERIAHGNDIVIPYRDFGAGGRDSAPPVSPLNRFEASLQTGRGDIAGGLLRELLARDVTETDSSSAGDVQERLIALSGVVARLIHQQGWSIRDVLEDDFELYVHLDRLKSRGQALDWLLRLVARYCTYLQRERNTAIHETVRRMLAIVDEQIGKDITLNDVAERLFVNSSYLSRLFKQEIGKPFSTYVIDKKMERAKQLLQEGCRVYDTADQVGYKDVGYFSRLFHKYWGVTPGEVKDSSR</sequence>
<evidence type="ECO:0000256" key="2">
    <source>
        <dbReference type="ARBA" id="ARBA00022490"/>
    </source>
</evidence>
<evidence type="ECO:0000256" key="6">
    <source>
        <dbReference type="ARBA" id="ARBA00023125"/>
    </source>
</evidence>
<evidence type="ECO:0000256" key="4">
    <source>
        <dbReference type="ARBA" id="ARBA00023012"/>
    </source>
</evidence>
<reference evidence="11 12" key="1">
    <citation type="submission" date="2024-09" db="EMBL/GenBank/DDBJ databases">
        <authorList>
            <person name="Sun Q."/>
            <person name="Mori K."/>
        </authorList>
    </citation>
    <scope>NUCLEOTIDE SEQUENCE [LARGE SCALE GENOMIC DNA]</scope>
    <source>
        <strain evidence="11 12">JCM 12520</strain>
    </source>
</reference>
<name>A0ABV5VTD4_9BACL</name>
<dbReference type="SUPFAM" id="SSF52172">
    <property type="entry name" value="CheY-like"/>
    <property type="match status" value="1"/>
</dbReference>
<accession>A0ABV5VTD4</accession>
<dbReference type="Pfam" id="PF12833">
    <property type="entry name" value="HTH_18"/>
    <property type="match status" value="1"/>
</dbReference>
<evidence type="ECO:0000259" key="10">
    <source>
        <dbReference type="PROSITE" id="PS50110"/>
    </source>
</evidence>
<dbReference type="Gene3D" id="1.10.10.60">
    <property type="entry name" value="Homeodomain-like"/>
    <property type="match status" value="2"/>
</dbReference>
<feature type="domain" description="HTH araC/xylS-type" evidence="9">
    <location>
        <begin position="437"/>
        <end position="534"/>
    </location>
</feature>
<dbReference type="EMBL" id="JBHMAG010000005">
    <property type="protein sequence ID" value="MFB9751251.1"/>
    <property type="molecule type" value="Genomic_DNA"/>
</dbReference>
<keyword evidence="4" id="KW-0902">Two-component regulatory system</keyword>
<keyword evidence="12" id="KW-1185">Reference proteome</keyword>
<dbReference type="SUPFAM" id="SSF46689">
    <property type="entry name" value="Homeodomain-like"/>
    <property type="match status" value="2"/>
</dbReference>
<dbReference type="PROSITE" id="PS01124">
    <property type="entry name" value="HTH_ARAC_FAMILY_2"/>
    <property type="match status" value="1"/>
</dbReference>
<keyword evidence="5" id="KW-0805">Transcription regulation</keyword>
<dbReference type="PANTHER" id="PTHR42713">
    <property type="entry name" value="HISTIDINE KINASE-RELATED"/>
    <property type="match status" value="1"/>
</dbReference>
<gene>
    <name evidence="11" type="ORF">ACFFNY_06705</name>
</gene>
<comment type="subcellular location">
    <subcellularLocation>
        <location evidence="1">Cytoplasm</location>
    </subcellularLocation>
</comment>
<dbReference type="InterPro" id="IPR011006">
    <property type="entry name" value="CheY-like_superfamily"/>
</dbReference>